<evidence type="ECO:0000256" key="7">
    <source>
        <dbReference type="ARBA" id="ARBA00023136"/>
    </source>
</evidence>
<dbReference type="EMBL" id="SDOX01000001">
    <property type="protein sequence ID" value="TFJ88688.1"/>
    <property type="molecule type" value="Genomic_DNA"/>
</dbReference>
<proteinExistence type="inferred from homology"/>
<evidence type="ECO:0000256" key="2">
    <source>
        <dbReference type="ARBA" id="ARBA00007647"/>
    </source>
</evidence>
<comment type="similarity">
    <text evidence="2">Belongs to the glycosyltransferase 92 family.</text>
</comment>
<keyword evidence="5" id="KW-0812">Transmembrane</keyword>
<comment type="subcellular location">
    <subcellularLocation>
        <location evidence="1">Membrane</location>
        <topology evidence="1">Single-pass membrane protein</topology>
    </subcellularLocation>
</comment>
<dbReference type="Pfam" id="PF01697">
    <property type="entry name" value="Glyco_transf_92"/>
    <property type="match status" value="1"/>
</dbReference>
<sequence length="435" mass="48914">MQALPMSKYLDSVAPDSRNFLDLEEANEELPPSLPQKEQSNQQIVSATTRDDASSVSAGPVMSQALLHKKDAQTSLNASLGMPVNASGSEELRRYYRASFIEELHSSDDLVMKTAGAVLARKQKHGDCKIDDHKEADPWNKLDGVRRDIAVCMVLKNEARILDEYIAFHWLQGVSKFVIYDDASQDNPWSVLEKYVALGIVEYHNMTGHPNPSSSKMQVTSLNTCSKSLRERAEEEGLRWIAFIDADEFALSSVPNETLSETLNKNYRGEACLAIHRTWYGSSFQHKKPSGLVIETYLMASSDYGGGIWNGKLIANINPEGKAFNATTLANVHNFGKENNVSCKSQTTIRDIRVNHYLRSLEEYSTKAYHNHNKQQLEETPFKRFFQRDFNLVSSPIAADYACRVHALLQQIEDMKTTGKIPAAERPEPWNGTYT</sequence>
<keyword evidence="6" id="KW-1133">Transmembrane helix</keyword>
<evidence type="ECO:0000256" key="3">
    <source>
        <dbReference type="ARBA" id="ARBA00022676"/>
    </source>
</evidence>
<protein>
    <recommendedName>
        <fullName evidence="10">Glycosyltransferase family 92 protein</fullName>
    </recommendedName>
</protein>
<dbReference type="PANTHER" id="PTHR21461:SF69">
    <property type="entry name" value="GLYCOSYLTRANSFERASE FAMILY 92 PROTEIN"/>
    <property type="match status" value="1"/>
</dbReference>
<dbReference type="InterPro" id="IPR008166">
    <property type="entry name" value="Glyco_transf_92"/>
</dbReference>
<organism evidence="8 9">
    <name type="scientific">Nannochloropsis salina CCMP1776</name>
    <dbReference type="NCBI Taxonomy" id="1027361"/>
    <lineage>
        <taxon>Eukaryota</taxon>
        <taxon>Sar</taxon>
        <taxon>Stramenopiles</taxon>
        <taxon>Ochrophyta</taxon>
        <taxon>Eustigmatophyceae</taxon>
        <taxon>Eustigmatales</taxon>
        <taxon>Monodopsidaceae</taxon>
        <taxon>Microchloropsis</taxon>
        <taxon>Microchloropsis salina</taxon>
    </lineage>
</organism>
<dbReference type="SUPFAM" id="SSF53448">
    <property type="entry name" value="Nucleotide-diphospho-sugar transferases"/>
    <property type="match status" value="1"/>
</dbReference>
<dbReference type="Proteomes" id="UP000355283">
    <property type="component" value="Unassembled WGS sequence"/>
</dbReference>
<keyword evidence="9" id="KW-1185">Reference proteome</keyword>
<accession>A0A4D9DIB0</accession>
<comment type="caution">
    <text evidence="8">The sequence shown here is derived from an EMBL/GenBank/DDBJ whole genome shotgun (WGS) entry which is preliminary data.</text>
</comment>
<evidence type="ECO:0000313" key="9">
    <source>
        <dbReference type="Proteomes" id="UP000355283"/>
    </source>
</evidence>
<name>A0A4D9DIB0_9STRA</name>
<dbReference type="PANTHER" id="PTHR21461">
    <property type="entry name" value="GLYCOSYLTRANSFERASE FAMILY 92 PROTEIN"/>
    <property type="match status" value="1"/>
</dbReference>
<dbReference type="AlphaFoldDB" id="A0A4D9DIB0"/>
<evidence type="ECO:0000256" key="5">
    <source>
        <dbReference type="ARBA" id="ARBA00022692"/>
    </source>
</evidence>
<keyword evidence="4" id="KW-0808">Transferase</keyword>
<dbReference type="OrthoDB" id="2526284at2759"/>
<evidence type="ECO:0000256" key="6">
    <source>
        <dbReference type="ARBA" id="ARBA00022989"/>
    </source>
</evidence>
<evidence type="ECO:0000313" key="8">
    <source>
        <dbReference type="EMBL" id="TFJ88688.1"/>
    </source>
</evidence>
<evidence type="ECO:0000256" key="1">
    <source>
        <dbReference type="ARBA" id="ARBA00004167"/>
    </source>
</evidence>
<evidence type="ECO:0008006" key="10">
    <source>
        <dbReference type="Google" id="ProtNLM"/>
    </source>
</evidence>
<dbReference type="InterPro" id="IPR029044">
    <property type="entry name" value="Nucleotide-diphossugar_trans"/>
</dbReference>
<gene>
    <name evidence="8" type="ORF">NSK_000257</name>
</gene>
<keyword evidence="3" id="KW-0328">Glycosyltransferase</keyword>
<dbReference type="GO" id="GO:0005737">
    <property type="term" value="C:cytoplasm"/>
    <property type="evidence" value="ECO:0007669"/>
    <property type="project" value="TreeGrafter"/>
</dbReference>
<dbReference type="GO" id="GO:0016020">
    <property type="term" value="C:membrane"/>
    <property type="evidence" value="ECO:0007669"/>
    <property type="project" value="UniProtKB-SubCell"/>
</dbReference>
<dbReference type="GO" id="GO:0016757">
    <property type="term" value="F:glycosyltransferase activity"/>
    <property type="evidence" value="ECO:0007669"/>
    <property type="project" value="UniProtKB-KW"/>
</dbReference>
<evidence type="ECO:0000256" key="4">
    <source>
        <dbReference type="ARBA" id="ARBA00022679"/>
    </source>
</evidence>
<reference evidence="8 9" key="1">
    <citation type="submission" date="2019-01" db="EMBL/GenBank/DDBJ databases">
        <title>Nuclear Genome Assembly of the Microalgal Biofuel strain Nannochloropsis salina CCMP1776.</title>
        <authorList>
            <person name="Hovde B."/>
        </authorList>
    </citation>
    <scope>NUCLEOTIDE SEQUENCE [LARGE SCALE GENOMIC DNA]</scope>
    <source>
        <strain evidence="8 9">CCMP1776</strain>
    </source>
</reference>
<keyword evidence="7" id="KW-0472">Membrane</keyword>